<feature type="transmembrane region" description="Helical" evidence="7">
    <location>
        <begin position="359"/>
        <end position="379"/>
    </location>
</feature>
<dbReference type="PANTHER" id="PTHR30250:SF10">
    <property type="entry name" value="LIPOPOLYSACCHARIDE BIOSYNTHESIS PROTEIN WZXC"/>
    <property type="match status" value="1"/>
</dbReference>
<dbReference type="AlphaFoldDB" id="A0A7W7B3V9"/>
<keyword evidence="6 7" id="KW-0472">Membrane</keyword>
<feature type="transmembrane region" description="Helical" evidence="7">
    <location>
        <begin position="385"/>
        <end position="404"/>
    </location>
</feature>
<protein>
    <submittedName>
        <fullName evidence="8">PST family polysaccharide transporter</fullName>
    </submittedName>
</protein>
<feature type="transmembrane region" description="Helical" evidence="7">
    <location>
        <begin position="159"/>
        <end position="179"/>
    </location>
</feature>
<feature type="transmembrane region" description="Helical" evidence="7">
    <location>
        <begin position="330"/>
        <end position="352"/>
    </location>
</feature>
<evidence type="ECO:0000256" key="6">
    <source>
        <dbReference type="ARBA" id="ARBA00023136"/>
    </source>
</evidence>
<dbReference type="GO" id="GO:0005886">
    <property type="term" value="C:plasma membrane"/>
    <property type="evidence" value="ECO:0007669"/>
    <property type="project" value="UniProtKB-SubCell"/>
</dbReference>
<feature type="transmembrane region" description="Helical" evidence="7">
    <location>
        <begin position="48"/>
        <end position="67"/>
    </location>
</feature>
<feature type="transmembrane region" description="Helical" evidence="7">
    <location>
        <begin position="88"/>
        <end position="109"/>
    </location>
</feature>
<evidence type="ECO:0000256" key="2">
    <source>
        <dbReference type="ARBA" id="ARBA00007430"/>
    </source>
</evidence>
<keyword evidence="3" id="KW-1003">Cell membrane</keyword>
<evidence type="ECO:0000256" key="3">
    <source>
        <dbReference type="ARBA" id="ARBA00022475"/>
    </source>
</evidence>
<evidence type="ECO:0000313" key="8">
    <source>
        <dbReference type="EMBL" id="MBB4633505.1"/>
    </source>
</evidence>
<evidence type="ECO:0000256" key="7">
    <source>
        <dbReference type="SAM" id="Phobius"/>
    </source>
</evidence>
<dbReference type="RefSeq" id="WP_184071168.1">
    <property type="nucleotide sequence ID" value="NZ_JACHNZ010000045.1"/>
</dbReference>
<feature type="transmembrane region" description="Helical" evidence="7">
    <location>
        <begin position="454"/>
        <end position="476"/>
    </location>
</feature>
<dbReference type="InterPro" id="IPR050833">
    <property type="entry name" value="Poly_Biosynth_Transport"/>
</dbReference>
<comment type="subcellular location">
    <subcellularLocation>
        <location evidence="1">Cell membrane</location>
        <topology evidence="1">Multi-pass membrane protein</topology>
    </subcellularLocation>
</comment>
<feature type="transmembrane region" description="Helical" evidence="7">
    <location>
        <begin position="424"/>
        <end position="442"/>
    </location>
</feature>
<proteinExistence type="inferred from homology"/>
<keyword evidence="5 7" id="KW-1133">Transmembrane helix</keyword>
<feature type="transmembrane region" description="Helical" evidence="7">
    <location>
        <begin position="212"/>
        <end position="232"/>
    </location>
</feature>
<feature type="transmembrane region" description="Helical" evidence="7">
    <location>
        <begin position="20"/>
        <end position="42"/>
    </location>
</feature>
<sequence length="505" mass="55428">MNFERSDENIGNRVFKGALFLAGARFVLRLFSMVNLIVLGRLLAPEDYGVASLAIVVIGFVQVLSDMRVNSALIALRDIEGKHIDTGFTMNFLRGLLIAAVLFVFAGPIANYMNEPKLEDVLRVICVVLIFDGARNPAFMMYQRNIDFSKEFNRRVASTILGSLAAIVVAIMTESYWAIVAGTLAGRFTEMALSYWRIPYRPRVSFREWRTFLGFGGWLTLSGIISHFTLIAPQFLIGKYMGAAQLGYFTIGRDVSQVATRELATPLSQAIFPGLSAIAHNDKRLRGAYRKAQSVILGIALPIGVGTALMANEMIAILVGTKWLPSAEVVVLLAPTLAFTMITSATDGLAMAKQATRAMFTRAVFVAVIALPVFALAVWQGTFITVVYALVFRLLLQTAVNMYFAKTLIGDSFFSPFTSSWRSLLAAAAMAGAVLALPAPFVPGQPEYVVLFEMMPRVFVGAVVYILTHFVLWRLAGRPDGFEMKMREVSGTALAKLRRVRPAAN</sequence>
<name>A0A7W7B3V9_9SPHN</name>
<comment type="caution">
    <text evidence="8">The sequence shown here is derived from an EMBL/GenBank/DDBJ whole genome shotgun (WGS) entry which is preliminary data.</text>
</comment>
<keyword evidence="9" id="KW-1185">Reference proteome</keyword>
<evidence type="ECO:0000256" key="1">
    <source>
        <dbReference type="ARBA" id="ARBA00004651"/>
    </source>
</evidence>
<dbReference type="PANTHER" id="PTHR30250">
    <property type="entry name" value="PST FAMILY PREDICTED COLANIC ACID TRANSPORTER"/>
    <property type="match status" value="1"/>
</dbReference>
<dbReference type="Pfam" id="PF13440">
    <property type="entry name" value="Polysacc_synt_3"/>
    <property type="match status" value="1"/>
</dbReference>
<evidence type="ECO:0000256" key="4">
    <source>
        <dbReference type="ARBA" id="ARBA00022692"/>
    </source>
</evidence>
<gene>
    <name evidence="8" type="ORF">GGQ98_003144</name>
</gene>
<accession>A0A7W7B3V9</accession>
<dbReference type="CDD" id="cd13127">
    <property type="entry name" value="MATE_tuaB_like"/>
    <property type="match status" value="1"/>
</dbReference>
<feature type="transmembrane region" description="Helical" evidence="7">
    <location>
        <begin position="294"/>
        <end position="318"/>
    </location>
</feature>
<evidence type="ECO:0000256" key="5">
    <source>
        <dbReference type="ARBA" id="ARBA00022989"/>
    </source>
</evidence>
<dbReference type="Proteomes" id="UP000566324">
    <property type="component" value="Unassembled WGS sequence"/>
</dbReference>
<feature type="transmembrane region" description="Helical" evidence="7">
    <location>
        <begin position="121"/>
        <end position="138"/>
    </location>
</feature>
<dbReference type="EMBL" id="JACHNZ010000045">
    <property type="protein sequence ID" value="MBB4633505.1"/>
    <property type="molecule type" value="Genomic_DNA"/>
</dbReference>
<organism evidence="8 9">
    <name type="scientific">Sphingosinicella soli</name>
    <dbReference type="NCBI Taxonomy" id="333708"/>
    <lineage>
        <taxon>Bacteria</taxon>
        <taxon>Pseudomonadati</taxon>
        <taxon>Pseudomonadota</taxon>
        <taxon>Alphaproteobacteria</taxon>
        <taxon>Sphingomonadales</taxon>
        <taxon>Sphingosinicellaceae</taxon>
        <taxon>Sphingosinicella</taxon>
    </lineage>
</organism>
<reference evidence="8 9" key="1">
    <citation type="submission" date="2020-08" db="EMBL/GenBank/DDBJ databases">
        <title>Genomic Encyclopedia of Type Strains, Phase IV (KMG-IV): sequencing the most valuable type-strain genomes for metagenomic binning, comparative biology and taxonomic classification.</title>
        <authorList>
            <person name="Goeker M."/>
        </authorList>
    </citation>
    <scope>NUCLEOTIDE SEQUENCE [LARGE SCALE GENOMIC DNA]</scope>
    <source>
        <strain evidence="8 9">DSM 17328</strain>
    </source>
</reference>
<keyword evidence="4 7" id="KW-0812">Transmembrane</keyword>
<evidence type="ECO:0000313" key="9">
    <source>
        <dbReference type="Proteomes" id="UP000566324"/>
    </source>
</evidence>
<comment type="similarity">
    <text evidence="2">Belongs to the polysaccharide synthase family.</text>
</comment>